<dbReference type="GO" id="GO:0016747">
    <property type="term" value="F:acyltransferase activity, transferring groups other than amino-acyl groups"/>
    <property type="evidence" value="ECO:0007669"/>
    <property type="project" value="InterPro"/>
</dbReference>
<keyword evidence="3" id="KW-1185">Reference proteome</keyword>
<gene>
    <name evidence="2" type="ORF">D5281_22060</name>
</gene>
<dbReference type="PROSITE" id="PS51186">
    <property type="entry name" value="GNAT"/>
    <property type="match status" value="1"/>
</dbReference>
<dbReference type="InterPro" id="IPR016181">
    <property type="entry name" value="Acyl_CoA_acyltransferase"/>
</dbReference>
<proteinExistence type="predicted"/>
<dbReference type="SUPFAM" id="SSF55729">
    <property type="entry name" value="Acyl-CoA N-acyltransferases (Nat)"/>
    <property type="match status" value="1"/>
</dbReference>
<organism evidence="2 3">
    <name type="scientific">Parablautia muri</name>
    <dbReference type="NCBI Taxonomy" id="2320879"/>
    <lineage>
        <taxon>Bacteria</taxon>
        <taxon>Bacillati</taxon>
        <taxon>Bacillota</taxon>
        <taxon>Clostridia</taxon>
        <taxon>Lachnospirales</taxon>
        <taxon>Lachnospiraceae</taxon>
        <taxon>Parablautia</taxon>
    </lineage>
</organism>
<dbReference type="Pfam" id="PF00583">
    <property type="entry name" value="Acetyltransf_1"/>
    <property type="match status" value="1"/>
</dbReference>
<feature type="domain" description="N-acetyltransferase" evidence="1">
    <location>
        <begin position="64"/>
        <end position="218"/>
    </location>
</feature>
<dbReference type="InterPro" id="IPR000182">
    <property type="entry name" value="GNAT_dom"/>
</dbReference>
<protein>
    <submittedName>
        <fullName evidence="2">N-acetyltransferase</fullName>
    </submittedName>
</protein>
<reference evidence="2" key="1">
    <citation type="submission" date="2018-09" db="EMBL/GenBank/DDBJ databases">
        <title>Murine metabolic-syndrome-specific gut microbial biobank.</title>
        <authorList>
            <person name="Liu C."/>
        </authorList>
    </citation>
    <scope>NUCLEOTIDE SEQUENCE</scope>
    <source>
        <strain evidence="2">D42-62</strain>
    </source>
</reference>
<comment type="caution">
    <text evidence="2">The sequence shown here is derived from an EMBL/GenBank/DDBJ whole genome shotgun (WGS) entry which is preliminary data.</text>
</comment>
<dbReference type="Proteomes" id="UP001154420">
    <property type="component" value="Unassembled WGS sequence"/>
</dbReference>
<name>A0A9X5BJF8_9FIRM</name>
<evidence type="ECO:0000313" key="2">
    <source>
        <dbReference type="EMBL" id="NBJ95161.1"/>
    </source>
</evidence>
<dbReference type="EMBL" id="QZDT01000068">
    <property type="protein sequence ID" value="NBJ95161.1"/>
    <property type="molecule type" value="Genomic_DNA"/>
</dbReference>
<dbReference type="CDD" id="cd04301">
    <property type="entry name" value="NAT_SF"/>
    <property type="match status" value="1"/>
</dbReference>
<sequence length="236" mass="27409">MFHDALVPFAERRIIKMKNLEQLAGPQSVTAFDFDNHDSRIQYYELMLERDLTEIPYYGLPEGYRFAFYKYGDRDSWIGIEKSAKEFTDYEQGLKAWEKYYAKHEDELPKRMVFLENSQGEKVATATAFYDVLGRDKSGDGWLHWVAIRRQDQGKGLSKPLISYVLSLLKELGYTHAKIPTQTTTWVACKIYLDFGFMPLEKNAINSRDGWRIIKALTNHPSLAGFDAAKRNEILK</sequence>
<evidence type="ECO:0000259" key="1">
    <source>
        <dbReference type="PROSITE" id="PS51186"/>
    </source>
</evidence>
<dbReference type="AlphaFoldDB" id="A0A9X5BJF8"/>
<accession>A0A9X5BJF8</accession>
<dbReference type="Gene3D" id="3.40.630.30">
    <property type="match status" value="1"/>
</dbReference>
<evidence type="ECO:0000313" key="3">
    <source>
        <dbReference type="Proteomes" id="UP001154420"/>
    </source>
</evidence>